<dbReference type="PROSITE" id="PS51832">
    <property type="entry name" value="HD_GYP"/>
    <property type="match status" value="1"/>
</dbReference>
<feature type="domain" description="HD-GYP" evidence="1">
    <location>
        <begin position="116"/>
        <end position="312"/>
    </location>
</feature>
<name>A0A4Y8PVA8_9BACL</name>
<dbReference type="Proteomes" id="UP000298246">
    <property type="component" value="Unassembled WGS sequence"/>
</dbReference>
<keyword evidence="2" id="KW-0378">Hydrolase</keyword>
<dbReference type="PANTHER" id="PTHR43155">
    <property type="entry name" value="CYCLIC DI-GMP PHOSPHODIESTERASE PA4108-RELATED"/>
    <property type="match status" value="1"/>
</dbReference>
<dbReference type="AlphaFoldDB" id="A0A4Y8PVA8"/>
<protein>
    <submittedName>
        <fullName evidence="2">HD family phosphohydrolase</fullName>
    </submittedName>
</protein>
<sequence length="356" mass="39875">MPIIAVNQLKYGEKLSENVLTKLGSTLFYKGKVVSERDIEILKAFLIQSVSIESKQGGVEQEEHSEEPKAAESVVIPQFFVEYNNMLLLLKRVFNLVNGGQSLPILDIRTRLEALIQHIDQYQVLTFSPKNALLADYLYHKSIMVALTSYSLAKWNNMPQKDLMQIALAGLLHDIGNVKVDSVILEKRKALNDGEMEEVKKHTVIGYNLLKNIPALNEGAKLSALQHHEREDGSGYPLGVKGDKIHVYAKIVAIADIYHAMTNDRFYKTAMSPYLVLEQLFTESFGKVDPGLVQTFINKSTQISNGTLVKLSDNRVGEIVFSDRAHPTRPWVNINGTIVNLALERSLFIQDVISGI</sequence>
<organism evidence="2 3">
    <name type="scientific">Paenibacillus athensensis</name>
    <dbReference type="NCBI Taxonomy" id="1967502"/>
    <lineage>
        <taxon>Bacteria</taxon>
        <taxon>Bacillati</taxon>
        <taxon>Bacillota</taxon>
        <taxon>Bacilli</taxon>
        <taxon>Bacillales</taxon>
        <taxon>Paenibacillaceae</taxon>
        <taxon>Paenibacillus</taxon>
    </lineage>
</organism>
<dbReference type="OrthoDB" id="9759601at2"/>
<gene>
    <name evidence="2" type="ORF">B5M42_18945</name>
</gene>
<dbReference type="CDD" id="cd00077">
    <property type="entry name" value="HDc"/>
    <property type="match status" value="1"/>
</dbReference>
<dbReference type="SUPFAM" id="SSF109604">
    <property type="entry name" value="HD-domain/PDEase-like"/>
    <property type="match status" value="1"/>
</dbReference>
<dbReference type="Gene3D" id="1.10.3210.10">
    <property type="entry name" value="Hypothetical protein af1432"/>
    <property type="match status" value="1"/>
</dbReference>
<proteinExistence type="predicted"/>
<dbReference type="GO" id="GO:0016787">
    <property type="term" value="F:hydrolase activity"/>
    <property type="evidence" value="ECO:0007669"/>
    <property type="project" value="UniProtKB-KW"/>
</dbReference>
<dbReference type="InterPro" id="IPR037522">
    <property type="entry name" value="HD_GYP_dom"/>
</dbReference>
<dbReference type="EMBL" id="MYFO01000030">
    <property type="protein sequence ID" value="TFE84951.1"/>
    <property type="molecule type" value="Genomic_DNA"/>
</dbReference>
<reference evidence="2 3" key="1">
    <citation type="submission" date="2017-03" db="EMBL/GenBank/DDBJ databases">
        <title>Isolation of Levoglucosan Utilizing Bacteria.</title>
        <authorList>
            <person name="Arya A.S."/>
        </authorList>
    </citation>
    <scope>NUCLEOTIDE SEQUENCE [LARGE SCALE GENOMIC DNA]</scope>
    <source>
        <strain evidence="2 3">MEC069</strain>
    </source>
</reference>
<comment type="caution">
    <text evidence="2">The sequence shown here is derived from an EMBL/GenBank/DDBJ whole genome shotgun (WGS) entry which is preliminary data.</text>
</comment>
<keyword evidence="3" id="KW-1185">Reference proteome</keyword>
<evidence type="ECO:0000313" key="2">
    <source>
        <dbReference type="EMBL" id="TFE84951.1"/>
    </source>
</evidence>
<accession>A0A4Y8PVA8</accession>
<dbReference type="PANTHER" id="PTHR43155:SF2">
    <property type="entry name" value="CYCLIC DI-GMP PHOSPHODIESTERASE PA4108"/>
    <property type="match status" value="1"/>
</dbReference>
<dbReference type="InterPro" id="IPR003607">
    <property type="entry name" value="HD/PDEase_dom"/>
</dbReference>
<evidence type="ECO:0000313" key="3">
    <source>
        <dbReference type="Proteomes" id="UP000298246"/>
    </source>
</evidence>
<evidence type="ECO:0000259" key="1">
    <source>
        <dbReference type="PROSITE" id="PS51832"/>
    </source>
</evidence>
<dbReference type="SMART" id="SM00471">
    <property type="entry name" value="HDc"/>
    <property type="match status" value="1"/>
</dbReference>
<dbReference type="Pfam" id="PF13487">
    <property type="entry name" value="HD_5"/>
    <property type="match status" value="1"/>
</dbReference>